<dbReference type="Pfam" id="PF25145">
    <property type="entry name" value="NfeD1b_N"/>
    <property type="match status" value="1"/>
</dbReference>
<dbReference type="AlphaFoldDB" id="A0A1F5RC29"/>
<keyword evidence="10" id="KW-0378">Hydrolase</keyword>
<keyword evidence="4 5" id="KW-0472">Membrane</keyword>
<feature type="transmembrane region" description="Helical" evidence="5">
    <location>
        <begin position="227"/>
        <end position="250"/>
    </location>
</feature>
<dbReference type="InterPro" id="IPR029045">
    <property type="entry name" value="ClpP/crotonase-like_dom_sf"/>
</dbReference>
<protein>
    <submittedName>
        <fullName evidence="10">Serine protease</fullName>
    </submittedName>
</protein>
<dbReference type="InterPro" id="IPR012340">
    <property type="entry name" value="NA-bd_OB-fold"/>
</dbReference>
<accession>A0A1F5RC29</accession>
<feature type="chain" id="PRO_5009520655" evidence="6">
    <location>
        <begin position="22"/>
        <end position="425"/>
    </location>
</feature>
<keyword evidence="6" id="KW-0732">Signal</keyword>
<feature type="transmembrane region" description="Helical" evidence="5">
    <location>
        <begin position="281"/>
        <end position="299"/>
    </location>
</feature>
<evidence type="ECO:0000256" key="5">
    <source>
        <dbReference type="SAM" id="Phobius"/>
    </source>
</evidence>
<dbReference type="GO" id="GO:0008233">
    <property type="term" value="F:peptidase activity"/>
    <property type="evidence" value="ECO:0007669"/>
    <property type="project" value="UniProtKB-KW"/>
</dbReference>
<dbReference type="GO" id="GO:0016020">
    <property type="term" value="C:membrane"/>
    <property type="evidence" value="ECO:0007669"/>
    <property type="project" value="UniProtKB-SubCell"/>
</dbReference>
<dbReference type="GO" id="GO:0006508">
    <property type="term" value="P:proteolysis"/>
    <property type="evidence" value="ECO:0007669"/>
    <property type="project" value="UniProtKB-KW"/>
</dbReference>
<dbReference type="PANTHER" id="PTHR33507:SF4">
    <property type="entry name" value="NODULATION COMPETITIVENESS PROTEIN NFED"/>
    <property type="match status" value="1"/>
</dbReference>
<dbReference type="InterPro" id="IPR052165">
    <property type="entry name" value="Membrane_assoc_protease"/>
</dbReference>
<proteinExistence type="predicted"/>
<dbReference type="Pfam" id="PF24961">
    <property type="entry name" value="NfeD_membrane"/>
    <property type="match status" value="1"/>
</dbReference>
<feature type="signal peptide" evidence="6">
    <location>
        <begin position="1"/>
        <end position="21"/>
    </location>
</feature>
<dbReference type="SUPFAM" id="SSF141322">
    <property type="entry name" value="NfeD domain-like"/>
    <property type="match status" value="1"/>
</dbReference>
<feature type="transmembrane region" description="Helical" evidence="5">
    <location>
        <begin position="336"/>
        <end position="356"/>
    </location>
</feature>
<feature type="domain" description="NfeD1b N-terminal" evidence="9">
    <location>
        <begin position="24"/>
        <end position="191"/>
    </location>
</feature>
<evidence type="ECO:0000259" key="9">
    <source>
        <dbReference type="Pfam" id="PF25145"/>
    </source>
</evidence>
<keyword evidence="2 5" id="KW-0812">Transmembrane</keyword>
<keyword evidence="10" id="KW-0645">Protease</keyword>
<evidence type="ECO:0000256" key="3">
    <source>
        <dbReference type="ARBA" id="ARBA00022989"/>
    </source>
</evidence>
<evidence type="ECO:0000256" key="2">
    <source>
        <dbReference type="ARBA" id="ARBA00022692"/>
    </source>
</evidence>
<dbReference type="PANTHER" id="PTHR33507">
    <property type="entry name" value="INNER MEMBRANE PROTEIN YBBJ"/>
    <property type="match status" value="1"/>
</dbReference>
<evidence type="ECO:0000256" key="4">
    <source>
        <dbReference type="ARBA" id="ARBA00023136"/>
    </source>
</evidence>
<dbReference type="CDD" id="cd07020">
    <property type="entry name" value="Clp_protease_NfeD_1"/>
    <property type="match status" value="1"/>
</dbReference>
<feature type="domain" description="NfeD-like C-terminal" evidence="7">
    <location>
        <begin position="369"/>
        <end position="421"/>
    </location>
</feature>
<reference evidence="10 11" key="1">
    <citation type="journal article" date="2016" name="Nat. Commun.">
        <title>Thousands of microbial genomes shed light on interconnected biogeochemical processes in an aquifer system.</title>
        <authorList>
            <person name="Anantharaman K."/>
            <person name="Brown C.T."/>
            <person name="Hug L.A."/>
            <person name="Sharon I."/>
            <person name="Castelle C.J."/>
            <person name="Probst A.J."/>
            <person name="Thomas B.C."/>
            <person name="Singh A."/>
            <person name="Wilkins M.J."/>
            <person name="Karaoz U."/>
            <person name="Brodie E.L."/>
            <person name="Williams K.H."/>
            <person name="Hubbard S.S."/>
            <person name="Banfield J.F."/>
        </authorList>
    </citation>
    <scope>NUCLEOTIDE SEQUENCE [LARGE SCALE GENOMIC DNA]</scope>
</reference>
<comment type="caution">
    <text evidence="10">The sequence shown here is derived from an EMBL/GenBank/DDBJ whole genome shotgun (WGS) entry which is preliminary data.</text>
</comment>
<feature type="transmembrane region" description="Helical" evidence="5">
    <location>
        <begin position="306"/>
        <end position="324"/>
    </location>
</feature>
<dbReference type="InterPro" id="IPR056738">
    <property type="entry name" value="NfeD1b_N"/>
</dbReference>
<feature type="domain" description="NfeD integral membrane" evidence="8">
    <location>
        <begin position="235"/>
        <end position="353"/>
    </location>
</feature>
<evidence type="ECO:0000256" key="1">
    <source>
        <dbReference type="ARBA" id="ARBA00004141"/>
    </source>
</evidence>
<dbReference type="Gene3D" id="2.40.50.140">
    <property type="entry name" value="Nucleic acid-binding proteins"/>
    <property type="match status" value="1"/>
</dbReference>
<sequence length="425" mass="45459">MKKVLLFTSIILSGLVSLSTASQVMIIRVEDAISPASARFMVQSIEKARDQKAECLIIEMDTPGGLDQSMRQVIKAIMASKVPVVVFVAPQGSRAASAGAFITMASHVAAMSPGSSIGAAHPVSVGTGQMDSTMSGKVTNDAAAYIRSIAEKRGRNIAWADSAVRSSVSLSETEALKRKVIDLIADDTEALLVFLEGRQVVMGQDTVVLHTKGAEKVQVEMNWRDRILSIISNPNIAYILFMAGLLGLYFEFSNPGAIFPGVVGAISLILAFFSFQTLPVNYAGMLLIILAIVLFILDVKIASHGILSIGGIVAMFLGSVMLFQTPDPAMRVSLQVIIPVVLVTAAFFIIGVWLSIKTLRTRPVSGDKGLLGREGDARTVVNKDGGSVFVEGTHWNAWSDAEIPEGAKVRVVEVKGMRLKVIKSE</sequence>
<feature type="transmembrane region" description="Helical" evidence="5">
    <location>
        <begin position="257"/>
        <end position="275"/>
    </location>
</feature>
<dbReference type="InterPro" id="IPR056739">
    <property type="entry name" value="NfeD_membrane"/>
</dbReference>
<name>A0A1F5RC29_9BACT</name>
<dbReference type="SUPFAM" id="SSF52096">
    <property type="entry name" value="ClpP/crotonase"/>
    <property type="match status" value="1"/>
</dbReference>
<dbReference type="Gene3D" id="3.90.226.10">
    <property type="entry name" value="2-enoyl-CoA Hydratase, Chain A, domain 1"/>
    <property type="match status" value="1"/>
</dbReference>
<evidence type="ECO:0000313" key="11">
    <source>
        <dbReference type="Proteomes" id="UP000177230"/>
    </source>
</evidence>
<dbReference type="FunFam" id="3.90.226.10:FF:000089">
    <property type="entry name" value="Membrane-bound serine protease"/>
    <property type="match status" value="1"/>
</dbReference>
<evidence type="ECO:0000259" key="7">
    <source>
        <dbReference type="Pfam" id="PF01957"/>
    </source>
</evidence>
<organism evidence="10 11">
    <name type="scientific">Candidatus Edwardsbacteria bacterium GWF2_54_11</name>
    <dbReference type="NCBI Taxonomy" id="1817851"/>
    <lineage>
        <taxon>Bacteria</taxon>
        <taxon>Candidatus Edwardsiibacteriota</taxon>
    </lineage>
</organism>
<gene>
    <name evidence="10" type="ORF">A2024_02950</name>
</gene>
<evidence type="ECO:0000256" key="6">
    <source>
        <dbReference type="SAM" id="SignalP"/>
    </source>
</evidence>
<dbReference type="Pfam" id="PF01957">
    <property type="entry name" value="NfeD"/>
    <property type="match status" value="1"/>
</dbReference>
<comment type="subcellular location">
    <subcellularLocation>
        <location evidence="1">Membrane</location>
        <topology evidence="1">Multi-pass membrane protein</topology>
    </subcellularLocation>
</comment>
<dbReference type="InterPro" id="IPR002810">
    <property type="entry name" value="NfeD-like_C"/>
</dbReference>
<dbReference type="Proteomes" id="UP000177230">
    <property type="component" value="Unassembled WGS sequence"/>
</dbReference>
<keyword evidence="3 5" id="KW-1133">Transmembrane helix</keyword>
<evidence type="ECO:0000313" key="10">
    <source>
        <dbReference type="EMBL" id="OGF11962.1"/>
    </source>
</evidence>
<dbReference type="EMBL" id="MFFM01000034">
    <property type="protein sequence ID" value="OGF11962.1"/>
    <property type="molecule type" value="Genomic_DNA"/>
</dbReference>
<evidence type="ECO:0000259" key="8">
    <source>
        <dbReference type="Pfam" id="PF24961"/>
    </source>
</evidence>